<sequence>MRQVRSVELFTGAGGLALGLEKAGFRHDALIEVDEHACSTIHLNESLGHPLAKGWRLFAEDVRGVQYENVVKGVDVNMVAGGPPCQPFSLGGKHRAFKDRRDMFPEAVRAVRELRPRCFLFENVKGLLRQSFATYFNYVILQLSYPTLSRRENESWESHLSRLERWHTSGRSSELFYRVVYRLLNAADYGVPQNRHRVFIVGFRSDLECEWSFPKPTHSIERLLWAQWVDGRYWDEHEVSKKARPPMPPRFRSRVDRLASDYGLFEPPGLRCRTVRDALKGLPDPRDKRHAVPNHEFRDGARPYPGHTGSALDEPAKALKAGDHGVPGGENMVALPDGGCRYFTVRESARLQTFPDDYLFSGSWTEAMRQVGNAVPVELAAAVGQSVMAQLRARSADASR</sequence>
<evidence type="ECO:0000256" key="8">
    <source>
        <dbReference type="SAM" id="MobiDB-lite"/>
    </source>
</evidence>
<dbReference type="PANTHER" id="PTHR10629:SF52">
    <property type="entry name" value="DNA (CYTOSINE-5)-METHYLTRANSFERASE 1"/>
    <property type="match status" value="1"/>
</dbReference>
<dbReference type="GO" id="GO:0003677">
    <property type="term" value="F:DNA binding"/>
    <property type="evidence" value="ECO:0007669"/>
    <property type="project" value="TreeGrafter"/>
</dbReference>
<evidence type="ECO:0000256" key="4">
    <source>
        <dbReference type="ARBA" id="ARBA00022691"/>
    </source>
</evidence>
<dbReference type="InterPro" id="IPR001525">
    <property type="entry name" value="C5_MeTfrase"/>
</dbReference>
<accession>A0A0S4KV54</accession>
<evidence type="ECO:0000313" key="9">
    <source>
        <dbReference type="EMBL" id="CUQ67018.1"/>
    </source>
</evidence>
<dbReference type="EC" id="2.1.1.37" evidence="1"/>
<dbReference type="InterPro" id="IPR031303">
    <property type="entry name" value="C5_meth_CS"/>
</dbReference>
<dbReference type="GO" id="GO:0032259">
    <property type="term" value="P:methylation"/>
    <property type="evidence" value="ECO:0007669"/>
    <property type="project" value="UniProtKB-KW"/>
</dbReference>
<gene>
    <name evidence="9" type="primary">dcm</name>
    <name evidence="9" type="ORF">NITINOP_2046</name>
</gene>
<evidence type="ECO:0000256" key="5">
    <source>
        <dbReference type="ARBA" id="ARBA00022747"/>
    </source>
</evidence>
<keyword evidence="10" id="KW-1185">Reference proteome</keyword>
<comment type="similarity">
    <text evidence="7">Belongs to the class I-like SAM-binding methyltransferase superfamily. C5-methyltransferase family.</text>
</comment>
<evidence type="ECO:0000313" key="10">
    <source>
        <dbReference type="Proteomes" id="UP000066284"/>
    </source>
</evidence>
<evidence type="ECO:0000256" key="1">
    <source>
        <dbReference type="ARBA" id="ARBA00011975"/>
    </source>
</evidence>
<feature type="region of interest" description="Disordered" evidence="8">
    <location>
        <begin position="282"/>
        <end position="305"/>
    </location>
</feature>
<dbReference type="PANTHER" id="PTHR10629">
    <property type="entry name" value="CYTOSINE-SPECIFIC METHYLTRANSFERASE"/>
    <property type="match status" value="1"/>
</dbReference>
<keyword evidence="2 7" id="KW-0489">Methyltransferase</keyword>
<dbReference type="Pfam" id="PF00145">
    <property type="entry name" value="DNA_methylase"/>
    <property type="match status" value="2"/>
</dbReference>
<dbReference type="InterPro" id="IPR029063">
    <property type="entry name" value="SAM-dependent_MTases_sf"/>
</dbReference>
<dbReference type="PRINTS" id="PR00105">
    <property type="entry name" value="C5METTRFRASE"/>
</dbReference>
<proteinExistence type="inferred from homology"/>
<dbReference type="AlphaFoldDB" id="A0A0S4KV54"/>
<comment type="catalytic activity">
    <reaction evidence="6">
        <text>a 2'-deoxycytidine in DNA + S-adenosyl-L-methionine = a 5-methyl-2'-deoxycytidine in DNA + S-adenosyl-L-homocysteine + H(+)</text>
        <dbReference type="Rhea" id="RHEA:13681"/>
        <dbReference type="Rhea" id="RHEA-COMP:11369"/>
        <dbReference type="Rhea" id="RHEA-COMP:11370"/>
        <dbReference type="ChEBI" id="CHEBI:15378"/>
        <dbReference type="ChEBI" id="CHEBI:57856"/>
        <dbReference type="ChEBI" id="CHEBI:59789"/>
        <dbReference type="ChEBI" id="CHEBI:85452"/>
        <dbReference type="ChEBI" id="CHEBI:85454"/>
        <dbReference type="EC" id="2.1.1.37"/>
    </reaction>
</comment>
<keyword evidence="3 7" id="KW-0808">Transferase</keyword>
<dbReference type="PROSITE" id="PS00094">
    <property type="entry name" value="C5_MTASE_1"/>
    <property type="match status" value="1"/>
</dbReference>
<dbReference type="SUPFAM" id="SSF53335">
    <property type="entry name" value="S-adenosyl-L-methionine-dependent methyltransferases"/>
    <property type="match status" value="1"/>
</dbReference>
<dbReference type="KEGG" id="nio:NITINOP_2046"/>
<dbReference type="EMBL" id="LN885086">
    <property type="protein sequence ID" value="CUQ67018.1"/>
    <property type="molecule type" value="Genomic_DNA"/>
</dbReference>
<dbReference type="Gene3D" id="3.90.120.10">
    <property type="entry name" value="DNA Methylase, subunit A, domain 2"/>
    <property type="match status" value="1"/>
</dbReference>
<keyword evidence="4 7" id="KW-0949">S-adenosyl-L-methionine</keyword>
<dbReference type="REBASE" id="132192">
    <property type="entry name" value="M.NspENR4ORF2046P"/>
</dbReference>
<dbReference type="InterPro" id="IPR050390">
    <property type="entry name" value="C5-Methyltransferase"/>
</dbReference>
<dbReference type="GO" id="GO:0044027">
    <property type="term" value="P:negative regulation of gene expression via chromosomal CpG island methylation"/>
    <property type="evidence" value="ECO:0007669"/>
    <property type="project" value="TreeGrafter"/>
</dbReference>
<dbReference type="GO" id="GO:0003886">
    <property type="term" value="F:DNA (cytosine-5-)-methyltransferase activity"/>
    <property type="evidence" value="ECO:0007669"/>
    <property type="project" value="UniProtKB-EC"/>
</dbReference>
<reference evidence="10" key="1">
    <citation type="submission" date="2015-09" db="EMBL/GenBank/DDBJ databases">
        <authorList>
            <person name="Daims H."/>
        </authorList>
    </citation>
    <scope>NUCLEOTIDE SEQUENCE [LARGE SCALE GENOMIC DNA]</scope>
</reference>
<feature type="active site" evidence="7">
    <location>
        <position position="85"/>
    </location>
</feature>
<dbReference type="Proteomes" id="UP000066284">
    <property type="component" value="Chromosome 1"/>
</dbReference>
<evidence type="ECO:0000256" key="2">
    <source>
        <dbReference type="ARBA" id="ARBA00022603"/>
    </source>
</evidence>
<dbReference type="GO" id="GO:0009307">
    <property type="term" value="P:DNA restriction-modification system"/>
    <property type="evidence" value="ECO:0007669"/>
    <property type="project" value="UniProtKB-KW"/>
</dbReference>
<dbReference type="PROSITE" id="PS00095">
    <property type="entry name" value="C5_MTASE_2"/>
    <property type="match status" value="1"/>
</dbReference>
<dbReference type="STRING" id="1715989.NITINOP_2046"/>
<evidence type="ECO:0000256" key="7">
    <source>
        <dbReference type="PROSITE-ProRule" id="PRU01016"/>
    </source>
</evidence>
<evidence type="ECO:0000256" key="3">
    <source>
        <dbReference type="ARBA" id="ARBA00022679"/>
    </source>
</evidence>
<protein>
    <recommendedName>
        <fullName evidence="1">DNA (cytosine-5-)-methyltransferase</fullName>
        <ecNumber evidence="1">2.1.1.37</ecNumber>
    </recommendedName>
</protein>
<dbReference type="Gene3D" id="3.40.50.150">
    <property type="entry name" value="Vaccinia Virus protein VP39"/>
    <property type="match status" value="1"/>
</dbReference>
<dbReference type="InterPro" id="IPR018117">
    <property type="entry name" value="C5_DNA_meth_AS"/>
</dbReference>
<name>A0A0S4KV54_9BACT</name>
<keyword evidence="5" id="KW-0680">Restriction system</keyword>
<organism evidence="9 10">
    <name type="scientific">Candidatus Nitrospira inopinata</name>
    <dbReference type="NCBI Taxonomy" id="1715989"/>
    <lineage>
        <taxon>Bacteria</taxon>
        <taxon>Pseudomonadati</taxon>
        <taxon>Nitrospirota</taxon>
        <taxon>Nitrospiria</taxon>
        <taxon>Nitrospirales</taxon>
        <taxon>Nitrospiraceae</taxon>
        <taxon>Nitrospira</taxon>
    </lineage>
</organism>
<evidence type="ECO:0000256" key="6">
    <source>
        <dbReference type="ARBA" id="ARBA00047422"/>
    </source>
</evidence>
<dbReference type="PROSITE" id="PS51679">
    <property type="entry name" value="SAM_MT_C5"/>
    <property type="match status" value="1"/>
</dbReference>